<dbReference type="GO" id="GO:0006508">
    <property type="term" value="P:proteolysis"/>
    <property type="evidence" value="ECO:0007669"/>
    <property type="project" value="InterPro"/>
</dbReference>
<dbReference type="EMBL" id="UAUU01000002">
    <property type="protein sequence ID" value="SPZ84046.1"/>
    <property type="molecule type" value="Genomic_DNA"/>
</dbReference>
<dbReference type="GO" id="GO:0004177">
    <property type="term" value="F:aminopeptidase activity"/>
    <property type="evidence" value="ECO:0007669"/>
    <property type="project" value="UniProtKB-KW"/>
</dbReference>
<dbReference type="SUPFAM" id="SSF53187">
    <property type="entry name" value="Zn-dependent exopeptidases"/>
    <property type="match status" value="1"/>
</dbReference>
<keyword evidence="2" id="KW-0031">Aminopeptidase</keyword>
<feature type="domain" description="Peptidase M28" evidence="1">
    <location>
        <begin position="293"/>
        <end position="503"/>
    </location>
</feature>
<name>A0A2X2IXN5_SPHMU</name>
<dbReference type="EC" id="3.4.11.10" evidence="2"/>
<proteinExistence type="predicted"/>
<dbReference type="Gene3D" id="3.40.630.10">
    <property type="entry name" value="Zn peptidases"/>
    <property type="match status" value="2"/>
</dbReference>
<keyword evidence="2" id="KW-0378">Hydrolase</keyword>
<dbReference type="RefSeq" id="WP_112373757.1">
    <property type="nucleotide sequence ID" value="NZ_CP069793.1"/>
</dbReference>
<dbReference type="PANTHER" id="PTHR12147:SF26">
    <property type="entry name" value="PEPTIDASE M28 DOMAIN-CONTAINING PROTEIN"/>
    <property type="match status" value="1"/>
</dbReference>
<dbReference type="InterPro" id="IPR007484">
    <property type="entry name" value="Peptidase_M28"/>
</dbReference>
<dbReference type="Proteomes" id="UP000251241">
    <property type="component" value="Unassembled WGS sequence"/>
</dbReference>
<accession>A0A2X2IXN5</accession>
<keyword evidence="2" id="KW-0645">Protease</keyword>
<dbReference type="PANTHER" id="PTHR12147">
    <property type="entry name" value="METALLOPEPTIDASE M28 FAMILY MEMBER"/>
    <property type="match status" value="1"/>
</dbReference>
<gene>
    <name evidence="2" type="ORF">NCTC11343_00576</name>
</gene>
<protein>
    <submittedName>
        <fullName evidence="2">Bacterial leucyl aminopeptidase</fullName>
        <ecNumber evidence="2">3.4.11.10</ecNumber>
    </submittedName>
</protein>
<dbReference type="GO" id="GO:0008235">
    <property type="term" value="F:metalloexopeptidase activity"/>
    <property type="evidence" value="ECO:0007669"/>
    <property type="project" value="InterPro"/>
</dbReference>
<dbReference type="Pfam" id="PF04389">
    <property type="entry name" value="Peptidase_M28"/>
    <property type="match status" value="1"/>
</dbReference>
<sequence length="524" mass="58904">MKKIYNLLWIACALMSCANAQDINSKYADEITVESTQKHLRTLASVDFEGRGTGQKGGRLAAEYIANEFRKYGLSAPVNGSYFQPLQLIRNSFKVKQFSINDRPFQHGKDIFVIGNNENKFFESNEIVFIGYGIDDPKYSDISGLDLHNKIVMLINENEPTDEKGNSWISSKKTASDWATTRNKKVKEILKHNPKMVLAINSQLSQLLEDAGDRAIEGRYNLAVDQPAPEKSPMIPVVNITDHAANYILNLARTNLATVVAKINRTGKPNSFVISTNFKAEFGTNAAALADPNILGYLEGTDKKDEIVVIGGHYDHDGMDSKGNIFFGADDNASGTTAVLELARAFSKAKSTGNGPRRSILFITYAAEEKGLLGSKFYTENPIFPLKNTVACINIDMIGRVDDKHLKGNHDYIHAIGSDKLSSELYEINKNENEKHTKLEIDYMYDNPKDPMRLYYRSDHYNFAKKGIPSVFYFSGLHPDYHTPADTYDKIDFPLMVKREKLAFYTAWQIANRENRLVIDSNKE</sequence>
<evidence type="ECO:0000313" key="3">
    <source>
        <dbReference type="Proteomes" id="UP000251241"/>
    </source>
</evidence>
<evidence type="ECO:0000259" key="1">
    <source>
        <dbReference type="Pfam" id="PF04389"/>
    </source>
</evidence>
<dbReference type="PROSITE" id="PS51257">
    <property type="entry name" value="PROKAR_LIPOPROTEIN"/>
    <property type="match status" value="1"/>
</dbReference>
<dbReference type="InterPro" id="IPR045175">
    <property type="entry name" value="M28_fam"/>
</dbReference>
<reference evidence="2 3" key="1">
    <citation type="submission" date="2018-06" db="EMBL/GenBank/DDBJ databases">
        <authorList>
            <consortium name="Pathogen Informatics"/>
            <person name="Doyle S."/>
        </authorList>
    </citation>
    <scope>NUCLEOTIDE SEQUENCE [LARGE SCALE GENOMIC DNA]</scope>
    <source>
        <strain evidence="2 3">NCTC11343</strain>
    </source>
</reference>
<evidence type="ECO:0000313" key="2">
    <source>
        <dbReference type="EMBL" id="SPZ84046.1"/>
    </source>
</evidence>
<dbReference type="AlphaFoldDB" id="A0A2X2IXN5"/>
<dbReference type="GeneID" id="97178980"/>
<organism evidence="2 3">
    <name type="scientific">Sphingobacterium multivorum</name>
    <dbReference type="NCBI Taxonomy" id="28454"/>
    <lineage>
        <taxon>Bacteria</taxon>
        <taxon>Pseudomonadati</taxon>
        <taxon>Bacteroidota</taxon>
        <taxon>Sphingobacteriia</taxon>
        <taxon>Sphingobacteriales</taxon>
        <taxon>Sphingobacteriaceae</taxon>
        <taxon>Sphingobacterium</taxon>
    </lineage>
</organism>